<keyword evidence="2" id="KW-1133">Transmembrane helix</keyword>
<reference evidence="4 5" key="1">
    <citation type="journal article" date="2018" name="Cell">
        <title>The Chara Genome: Secondary Complexity and Implications for Plant Terrestrialization.</title>
        <authorList>
            <person name="Nishiyama T."/>
            <person name="Sakayama H."/>
            <person name="Vries J.D."/>
            <person name="Buschmann H."/>
            <person name="Saint-Marcoux D."/>
            <person name="Ullrich K.K."/>
            <person name="Haas F.B."/>
            <person name="Vanderstraeten L."/>
            <person name="Becker D."/>
            <person name="Lang D."/>
            <person name="Vosolsobe S."/>
            <person name="Rombauts S."/>
            <person name="Wilhelmsson P.K.I."/>
            <person name="Janitza P."/>
            <person name="Kern R."/>
            <person name="Heyl A."/>
            <person name="Rumpler F."/>
            <person name="Villalobos L.I.A.C."/>
            <person name="Clay J.M."/>
            <person name="Skokan R."/>
            <person name="Toyoda A."/>
            <person name="Suzuki Y."/>
            <person name="Kagoshima H."/>
            <person name="Schijlen E."/>
            <person name="Tajeshwar N."/>
            <person name="Catarino B."/>
            <person name="Hetherington A.J."/>
            <person name="Saltykova A."/>
            <person name="Bonnot C."/>
            <person name="Breuninger H."/>
            <person name="Symeonidi A."/>
            <person name="Radhakrishnan G.V."/>
            <person name="Van Nieuwerburgh F."/>
            <person name="Deforce D."/>
            <person name="Chang C."/>
            <person name="Karol K.G."/>
            <person name="Hedrich R."/>
            <person name="Ulvskov P."/>
            <person name="Glockner G."/>
            <person name="Delwiche C.F."/>
            <person name="Petrasek J."/>
            <person name="Van de Peer Y."/>
            <person name="Friml J."/>
            <person name="Beilby M."/>
            <person name="Dolan L."/>
            <person name="Kohara Y."/>
            <person name="Sugano S."/>
            <person name="Fujiyama A."/>
            <person name="Delaux P.-M."/>
            <person name="Quint M."/>
            <person name="TheiBen G."/>
            <person name="Hagemann M."/>
            <person name="Harholt J."/>
            <person name="Dunand C."/>
            <person name="Zachgo S."/>
            <person name="Langdale J."/>
            <person name="Maumus F."/>
            <person name="Straeten D.V.D."/>
            <person name="Gould S.B."/>
            <person name="Rensing S.A."/>
        </authorList>
    </citation>
    <scope>NUCLEOTIDE SEQUENCE [LARGE SCALE GENOMIC DNA]</scope>
    <source>
        <strain evidence="4 5">S276</strain>
    </source>
</reference>
<dbReference type="InterPro" id="IPR004147">
    <property type="entry name" value="ABC1_dom"/>
</dbReference>
<dbReference type="PANTHER" id="PTHR45890">
    <property type="entry name" value="AARF DOMAIN CONTAINING KINASE 2 (PREDICTED)"/>
    <property type="match status" value="1"/>
</dbReference>
<feature type="region of interest" description="Disordered" evidence="1">
    <location>
        <begin position="457"/>
        <end position="496"/>
    </location>
</feature>
<dbReference type="Pfam" id="PF03109">
    <property type="entry name" value="ABC1"/>
    <property type="match status" value="1"/>
</dbReference>
<dbReference type="STRING" id="69332.A0A388M5N4"/>
<feature type="region of interest" description="Disordered" evidence="1">
    <location>
        <begin position="165"/>
        <end position="203"/>
    </location>
</feature>
<sequence length="1138" mass="126592">MEGRRQRVVGNGLVRAPPLRWTKHGASKRLNIEQQANICRLLDSSEEAARRRDPTPPSFTSLPGDDSLSTGRPDPDLYDGGDDKMNPHHLIRFGRRRQQTTNCGDPDRNRRCRDRMVNVSLPFAFGVGCGTGGGASLGHVTLRLWKVDIGDVTADHSSSAAVGYDDRDPSAHSHGRHHHHHYHHHHHHHHHHQQQQQHHDPSKSCKYHLYRPLRRRLRRRGEERARFREGLCHVGLSTMSCGVLNAACVLLSTKVFFPRLGRSLWSWLTGAGIGQWALRFLGKDIGLPFRSFQDSPESEVEKRETIWGGVSWPQRVEEFSIASIVLSLAVPFLQWRFPRVHHALKCGGAAIPVMTGYARTSNLVRGQPVGAAGEGEKFWRERHRWAAERLCHLMTDFSEKPALGWVVSLAQATSVVVEPVDADVISAGDGGAGVASARVTACARRVWGSISLPSLKPFGSGSGDGGSLPQESEHQMQTEGDDTQEIARPGNRADSINVRIERARSSPPRQILPTMAARLMNLLLLSAAAAVLPPPVCMRNGRSLLPFVPLQRIDPQSLESKERSLSSNLSMVGHDEEPAPSQLRISLPLLSSQIIWLSSLWALSFLQAGRASSSSPSSSAPMRSSLSLPLRPPRTSTPLPLSSSSSSSSSSSLPLPPPSSSLLSSSLALERPSRNSGLRVHELQSPTTTSVGDRSDGSPLLHHGTRRGFRLTIDFGGGRVWCLTVPDWVAGVRMRRRTYLSTSALKRAFRSVEEFFTASRWRRRAVDTLTPDRDVEEGMSIVQAAHEGFDYFLQIYFLFLRAIWLILVFSPLFTLLPVLYFASCCVDERRGRDLMGAIWVLLRFCLERGGAAFIKWAQWSATRQDLFPEEFCACLSRLHDRAPTHSLSQTRNEIRRHLGREVEDLFDDFSDRPIASGSIAQVRHPNVALRIHQDFQIMKGLASVLHPLPIFRGLNLQQSLQQFSHTMTAQADLRVEARNLERFYDNFLGLHQSVISPRLIPDLIAAVGVDTFLKMMLVDNFVHLDLHPGNILARVAEPEPQNCQSPAELAKDMKELFDRECQLKKGPIDLNEVLKQVLCLARKHDVTINSSYASLVVSVCILSGFAHSLDPDLSIMDAVVPCLFAYNLTGLVLGRIYG</sequence>
<feature type="region of interest" description="Disordered" evidence="1">
    <location>
        <begin position="44"/>
        <end position="87"/>
    </location>
</feature>
<keyword evidence="5" id="KW-1185">Reference proteome</keyword>
<dbReference type="Proteomes" id="UP000265515">
    <property type="component" value="Unassembled WGS sequence"/>
</dbReference>
<accession>A0A388M5N4</accession>
<evidence type="ECO:0000313" key="5">
    <source>
        <dbReference type="Proteomes" id="UP000265515"/>
    </source>
</evidence>
<dbReference type="Gramene" id="GBG89782">
    <property type="protein sequence ID" value="GBG89782"/>
    <property type="gene ID" value="CBR_g49633"/>
</dbReference>
<keyword evidence="2" id="KW-0472">Membrane</keyword>
<name>A0A388M5N4_CHABU</name>
<evidence type="ECO:0000259" key="3">
    <source>
        <dbReference type="Pfam" id="PF03109"/>
    </source>
</evidence>
<feature type="compositionally biased region" description="Basic residues" evidence="1">
    <location>
        <begin position="173"/>
        <end position="193"/>
    </location>
</feature>
<dbReference type="PANTHER" id="PTHR45890:SF9">
    <property type="entry name" value="PROTEIN KINASE DOMAIN-CONTAINING PROTEIN"/>
    <property type="match status" value="1"/>
</dbReference>
<feature type="compositionally biased region" description="Low complexity" evidence="1">
    <location>
        <begin position="660"/>
        <end position="670"/>
    </location>
</feature>
<dbReference type="InterPro" id="IPR052402">
    <property type="entry name" value="ADCK_kinase"/>
</dbReference>
<dbReference type="AlphaFoldDB" id="A0A388M5N4"/>
<evidence type="ECO:0000256" key="2">
    <source>
        <dbReference type="SAM" id="Phobius"/>
    </source>
</evidence>
<feature type="transmembrane region" description="Helical" evidence="2">
    <location>
        <begin position="1115"/>
        <end position="1137"/>
    </location>
</feature>
<feature type="transmembrane region" description="Helical" evidence="2">
    <location>
        <begin position="802"/>
        <end position="822"/>
    </location>
</feature>
<dbReference type="EMBL" id="BFEA01000761">
    <property type="protein sequence ID" value="GBG89782.1"/>
    <property type="molecule type" value="Genomic_DNA"/>
</dbReference>
<feature type="compositionally biased region" description="Low complexity" evidence="1">
    <location>
        <begin position="612"/>
        <end position="653"/>
    </location>
</feature>
<comment type="caution">
    <text evidence="4">The sequence shown here is derived from an EMBL/GenBank/DDBJ whole genome shotgun (WGS) entry which is preliminary data.</text>
</comment>
<protein>
    <recommendedName>
        <fullName evidence="3">ABC1 atypical kinase-like domain-containing protein</fullName>
    </recommendedName>
</protein>
<proteinExistence type="predicted"/>
<gene>
    <name evidence="4" type="ORF">CBR_g49633</name>
</gene>
<feature type="region of interest" description="Disordered" evidence="1">
    <location>
        <begin position="557"/>
        <end position="576"/>
    </location>
</feature>
<feature type="domain" description="ABC1 atypical kinase-like" evidence="3">
    <location>
        <begin position="877"/>
        <end position="991"/>
    </location>
</feature>
<evidence type="ECO:0000256" key="1">
    <source>
        <dbReference type="SAM" id="MobiDB-lite"/>
    </source>
</evidence>
<feature type="transmembrane region" description="Helical" evidence="2">
    <location>
        <begin position="1092"/>
        <end position="1109"/>
    </location>
</feature>
<evidence type="ECO:0000313" key="4">
    <source>
        <dbReference type="EMBL" id="GBG89782.1"/>
    </source>
</evidence>
<feature type="region of interest" description="Disordered" evidence="1">
    <location>
        <begin position="612"/>
        <end position="699"/>
    </location>
</feature>
<dbReference type="OrthoDB" id="1290869at2759"/>
<keyword evidence="2" id="KW-0812">Transmembrane</keyword>
<organism evidence="4 5">
    <name type="scientific">Chara braunii</name>
    <name type="common">Braun's stonewort</name>
    <dbReference type="NCBI Taxonomy" id="69332"/>
    <lineage>
        <taxon>Eukaryota</taxon>
        <taxon>Viridiplantae</taxon>
        <taxon>Streptophyta</taxon>
        <taxon>Charophyceae</taxon>
        <taxon>Charales</taxon>
        <taxon>Characeae</taxon>
        <taxon>Chara</taxon>
    </lineage>
</organism>